<accession>A0A0G3EP41</accession>
<dbReference type="PRINTS" id="PR00035">
    <property type="entry name" value="HTHGNTR"/>
</dbReference>
<reference evidence="6" key="1">
    <citation type="submission" date="2015-06" db="EMBL/GenBank/DDBJ databases">
        <authorList>
            <person name="Lim Y.L."/>
            <person name="Ee R."/>
            <person name="Yong D."/>
            <person name="How K.Y."/>
            <person name="Yin W.F."/>
            <person name="Chan K.G."/>
        </authorList>
    </citation>
    <scope>NUCLEOTIDE SEQUENCE [LARGE SCALE GENOMIC DNA]</scope>
    <source>
        <strain evidence="6">DSM 25325</strain>
    </source>
</reference>
<dbReference type="Proteomes" id="UP000036700">
    <property type="component" value="Chromosome"/>
</dbReference>
<dbReference type="SMART" id="SM00895">
    <property type="entry name" value="FCD"/>
    <property type="match status" value="1"/>
</dbReference>
<keyword evidence="2" id="KW-0238">DNA-binding</keyword>
<evidence type="ECO:0000313" key="5">
    <source>
        <dbReference type="EMBL" id="AKJ67067.1"/>
    </source>
</evidence>
<dbReference type="STRING" id="445709.ABW99_01305"/>
<dbReference type="OrthoDB" id="5450856at2"/>
<dbReference type="InterPro" id="IPR036390">
    <property type="entry name" value="WH_DNA-bd_sf"/>
</dbReference>
<dbReference type="PANTHER" id="PTHR43537:SF5">
    <property type="entry name" value="UXU OPERON TRANSCRIPTIONAL REGULATOR"/>
    <property type="match status" value="1"/>
</dbReference>
<dbReference type="SMART" id="SM00345">
    <property type="entry name" value="HTH_GNTR"/>
    <property type="match status" value="1"/>
</dbReference>
<keyword evidence="3" id="KW-0804">Transcription</keyword>
<proteinExistence type="predicted"/>
<dbReference type="GO" id="GO:0003700">
    <property type="term" value="F:DNA-binding transcription factor activity"/>
    <property type="evidence" value="ECO:0007669"/>
    <property type="project" value="InterPro"/>
</dbReference>
<dbReference type="PROSITE" id="PS50949">
    <property type="entry name" value="HTH_GNTR"/>
    <property type="match status" value="1"/>
</dbReference>
<dbReference type="Pfam" id="PF07729">
    <property type="entry name" value="FCD"/>
    <property type="match status" value="1"/>
</dbReference>
<dbReference type="EMBL" id="CP011568">
    <property type="protein sequence ID" value="AKJ67067.1"/>
    <property type="molecule type" value="Genomic_DNA"/>
</dbReference>
<evidence type="ECO:0000313" key="6">
    <source>
        <dbReference type="Proteomes" id="UP000036700"/>
    </source>
</evidence>
<organism evidence="5 6">
    <name type="scientific">Pandoraea thiooxydans</name>
    <dbReference type="NCBI Taxonomy" id="445709"/>
    <lineage>
        <taxon>Bacteria</taxon>
        <taxon>Pseudomonadati</taxon>
        <taxon>Pseudomonadota</taxon>
        <taxon>Betaproteobacteria</taxon>
        <taxon>Burkholderiales</taxon>
        <taxon>Burkholderiaceae</taxon>
        <taxon>Pandoraea</taxon>
    </lineage>
</organism>
<dbReference type="InterPro" id="IPR011711">
    <property type="entry name" value="GntR_C"/>
</dbReference>
<evidence type="ECO:0000259" key="4">
    <source>
        <dbReference type="PROSITE" id="PS50949"/>
    </source>
</evidence>
<dbReference type="SUPFAM" id="SSF46785">
    <property type="entry name" value="Winged helix' DNA-binding domain"/>
    <property type="match status" value="1"/>
</dbReference>
<dbReference type="InterPro" id="IPR008920">
    <property type="entry name" value="TF_FadR/GntR_C"/>
</dbReference>
<dbReference type="AlphaFoldDB" id="A0A0G3EP41"/>
<gene>
    <name evidence="5" type="ORF">ABW99_01305</name>
</gene>
<keyword evidence="1" id="KW-0805">Transcription regulation</keyword>
<protein>
    <submittedName>
        <fullName evidence="5">GntR family transcriptional regulator</fullName>
    </submittedName>
</protein>
<dbReference type="RefSeq" id="WP_047212601.1">
    <property type="nucleotide sequence ID" value="NZ_CP011568.3"/>
</dbReference>
<dbReference type="PANTHER" id="PTHR43537">
    <property type="entry name" value="TRANSCRIPTIONAL REGULATOR, GNTR FAMILY"/>
    <property type="match status" value="1"/>
</dbReference>
<evidence type="ECO:0000256" key="1">
    <source>
        <dbReference type="ARBA" id="ARBA00023015"/>
    </source>
</evidence>
<dbReference type="InterPro" id="IPR000524">
    <property type="entry name" value="Tscrpt_reg_HTH_GntR"/>
</dbReference>
<evidence type="ECO:0000256" key="2">
    <source>
        <dbReference type="ARBA" id="ARBA00023125"/>
    </source>
</evidence>
<dbReference type="SUPFAM" id="SSF48008">
    <property type="entry name" value="GntR ligand-binding domain-like"/>
    <property type="match status" value="1"/>
</dbReference>
<dbReference type="CDD" id="cd07377">
    <property type="entry name" value="WHTH_GntR"/>
    <property type="match status" value="1"/>
</dbReference>
<dbReference type="InterPro" id="IPR036388">
    <property type="entry name" value="WH-like_DNA-bd_sf"/>
</dbReference>
<dbReference type="GO" id="GO:0003677">
    <property type="term" value="F:DNA binding"/>
    <property type="evidence" value="ECO:0007669"/>
    <property type="project" value="UniProtKB-KW"/>
</dbReference>
<keyword evidence="6" id="KW-1185">Reference proteome</keyword>
<dbReference type="Pfam" id="PF00392">
    <property type="entry name" value="GntR"/>
    <property type="match status" value="1"/>
</dbReference>
<dbReference type="Gene3D" id="1.20.120.530">
    <property type="entry name" value="GntR ligand-binding domain-like"/>
    <property type="match status" value="1"/>
</dbReference>
<sequence>MTTPTVARGLLGRVVKDLENRILEGSWRERTRLPSERALAESHGVSRATVREAIQRLVARGLLETRRGSGVFVVGAQPARASAPWLQLIAQSAPMRSDTLEFRLIFECASARFAAERASADELAEMADILERMKKAVHARKVDEEAATDAAFHAALARASHNIMLDHFHASVITLLREHIISNTYDAARDSANARQRALARLAQHQRVFDAVRARQPQAAFEAMREHLDFVGRQFPGDG</sequence>
<dbReference type="Gene3D" id="1.10.10.10">
    <property type="entry name" value="Winged helix-like DNA-binding domain superfamily/Winged helix DNA-binding domain"/>
    <property type="match status" value="1"/>
</dbReference>
<dbReference type="PATRIC" id="fig|445709.3.peg.287"/>
<dbReference type="KEGG" id="ptx:ABW99_01305"/>
<feature type="domain" description="HTH gntR-type" evidence="4">
    <location>
        <begin position="8"/>
        <end position="76"/>
    </location>
</feature>
<evidence type="ECO:0000256" key="3">
    <source>
        <dbReference type="ARBA" id="ARBA00023163"/>
    </source>
</evidence>
<name>A0A0G3EP41_9BURK</name>